<protein>
    <recommendedName>
        <fullName evidence="5">DUF2335 domain-containing protein</fullName>
    </recommendedName>
</protein>
<accession>A0A9X9I5I5</accession>
<evidence type="ECO:0000256" key="1">
    <source>
        <dbReference type="SAM" id="MobiDB-lite"/>
    </source>
</evidence>
<evidence type="ECO:0008006" key="5">
    <source>
        <dbReference type="Google" id="ProtNLM"/>
    </source>
</evidence>
<reference evidence="3" key="1">
    <citation type="submission" date="2021-04" db="EMBL/GenBank/DDBJ databases">
        <title>Characterizing Neisseria spp. as novel respiratory pathobionts in bronchiectasis.</title>
        <authorList>
            <person name="Li L."/>
            <person name="Mac Aogain M."/>
            <person name="Xu T."/>
            <person name="Jaggi T.K."/>
            <person name="Chan L.Y."/>
            <person name="Keir H.R."/>
            <person name="Dicker A.J."/>
            <person name="Qu J."/>
            <person name="Liu Y."/>
            <person name="Chen H.S."/>
            <person name="Koh M.S."/>
            <person name="Ong T.H."/>
            <person name="Lim A.Y.H."/>
            <person name="Abisheganaden J."/>
            <person name="Low T.B."/>
            <person name="Oliver B.G."/>
            <person name="Tan N.S."/>
            <person name="Fang M."/>
            <person name="Chalmers J.D."/>
            <person name="Chotirmall S.H."/>
        </authorList>
    </citation>
    <scope>NUCLEOTIDE SEQUENCE</scope>
    <source>
        <strain evidence="3">CG0073</strain>
    </source>
</reference>
<feature type="region of interest" description="Disordered" evidence="1">
    <location>
        <begin position="1"/>
        <end position="25"/>
    </location>
</feature>
<evidence type="ECO:0000313" key="3">
    <source>
        <dbReference type="EMBL" id="UTG75541.1"/>
    </source>
</evidence>
<keyword evidence="2" id="KW-0812">Transmembrane</keyword>
<organism evidence="3 4">
    <name type="scientific">Neisseria subflava</name>
    <dbReference type="NCBI Taxonomy" id="28449"/>
    <lineage>
        <taxon>Bacteria</taxon>
        <taxon>Pseudomonadati</taxon>
        <taxon>Pseudomonadota</taxon>
        <taxon>Betaproteobacteria</taxon>
        <taxon>Neisseriales</taxon>
        <taxon>Neisseriaceae</taxon>
        <taxon>Neisseria</taxon>
    </lineage>
</organism>
<dbReference type="Proteomes" id="UP001057336">
    <property type="component" value="Chromosome"/>
</dbReference>
<name>A0A9X9I5I5_NEISU</name>
<proteinExistence type="predicted"/>
<dbReference type="EMBL" id="CP073118">
    <property type="protein sequence ID" value="UTG75541.1"/>
    <property type="molecule type" value="Genomic_DNA"/>
</dbReference>
<evidence type="ECO:0000313" key="4">
    <source>
        <dbReference type="Proteomes" id="UP001057336"/>
    </source>
</evidence>
<sequence>MASKNTRISAKNRTGNEVSLSHSQTDSPIIDVASLERLQSFRPDLVDFVINQTREEAENRRKEEKRIVTFTFIERIGGLLLAAFICSFGVFGSVYALNQGSEKLAMTIATVSIGTLAVAFLKRR</sequence>
<feature type="transmembrane region" description="Helical" evidence="2">
    <location>
        <begin position="76"/>
        <end position="98"/>
    </location>
</feature>
<dbReference type="AlphaFoldDB" id="A0A9X9I5I5"/>
<keyword evidence="2" id="KW-1133">Transmembrane helix</keyword>
<keyword evidence="2" id="KW-0472">Membrane</keyword>
<gene>
    <name evidence="3" type="ORF">KCG53_10730</name>
</gene>
<evidence type="ECO:0000256" key="2">
    <source>
        <dbReference type="SAM" id="Phobius"/>
    </source>
</evidence>
<feature type="transmembrane region" description="Helical" evidence="2">
    <location>
        <begin position="104"/>
        <end position="121"/>
    </location>
</feature>